<dbReference type="EMBL" id="CAXAMM010005557">
    <property type="protein sequence ID" value="CAK9007673.1"/>
    <property type="molecule type" value="Genomic_DNA"/>
</dbReference>
<gene>
    <name evidence="1" type="ORF">SCF082_LOCUS9559</name>
</gene>
<evidence type="ECO:0008006" key="3">
    <source>
        <dbReference type="Google" id="ProtNLM"/>
    </source>
</evidence>
<evidence type="ECO:0000313" key="2">
    <source>
        <dbReference type="Proteomes" id="UP001642464"/>
    </source>
</evidence>
<reference evidence="1 2" key="1">
    <citation type="submission" date="2024-02" db="EMBL/GenBank/DDBJ databases">
        <authorList>
            <person name="Chen Y."/>
            <person name="Shah S."/>
            <person name="Dougan E. K."/>
            <person name="Thang M."/>
            <person name="Chan C."/>
        </authorList>
    </citation>
    <scope>NUCLEOTIDE SEQUENCE [LARGE SCALE GENOMIC DNA]</scope>
</reference>
<dbReference type="Proteomes" id="UP001642464">
    <property type="component" value="Unassembled WGS sequence"/>
</dbReference>
<protein>
    <recommendedName>
        <fullName evidence="3">Secreted protein</fullName>
    </recommendedName>
</protein>
<proteinExistence type="predicted"/>
<sequence length="104" mass="11817">MMFVIATAAGRAPVLPWASSAACGPAQLLLGTPWSALEPPGVYRRNLIRLETSSTYRRRIVICMFTYLCYLLPTSEQLMILQPERLRHALRHAREDVVFWAKSL</sequence>
<evidence type="ECO:0000313" key="1">
    <source>
        <dbReference type="EMBL" id="CAK9007673.1"/>
    </source>
</evidence>
<comment type="caution">
    <text evidence="1">The sequence shown here is derived from an EMBL/GenBank/DDBJ whole genome shotgun (WGS) entry which is preliminary data.</text>
</comment>
<accession>A0ABP0J025</accession>
<organism evidence="1 2">
    <name type="scientific">Durusdinium trenchii</name>
    <dbReference type="NCBI Taxonomy" id="1381693"/>
    <lineage>
        <taxon>Eukaryota</taxon>
        <taxon>Sar</taxon>
        <taxon>Alveolata</taxon>
        <taxon>Dinophyceae</taxon>
        <taxon>Suessiales</taxon>
        <taxon>Symbiodiniaceae</taxon>
        <taxon>Durusdinium</taxon>
    </lineage>
</organism>
<name>A0ABP0J025_9DINO</name>
<keyword evidence="2" id="KW-1185">Reference proteome</keyword>